<dbReference type="Gene3D" id="3.40.190.10">
    <property type="entry name" value="Periplasmic binding protein-like II"/>
    <property type="match status" value="1"/>
</dbReference>
<evidence type="ECO:0000256" key="9">
    <source>
        <dbReference type="ARBA" id="ARBA00023170"/>
    </source>
</evidence>
<evidence type="ECO:0000256" key="11">
    <source>
        <dbReference type="ARBA" id="ARBA00023286"/>
    </source>
</evidence>
<gene>
    <name evidence="15" type="ORF">B7P43_G13524</name>
</gene>
<dbReference type="InterPro" id="IPR052192">
    <property type="entry name" value="Insect_Ionotropic_Sensory_Rcpt"/>
</dbReference>
<dbReference type="InterPro" id="IPR001320">
    <property type="entry name" value="Iontro_rcpt_C"/>
</dbReference>
<name>A0A2J7PYQ2_9NEOP</name>
<evidence type="ECO:0000313" key="15">
    <source>
        <dbReference type="EMBL" id="PNF21465.1"/>
    </source>
</evidence>
<feature type="transmembrane region" description="Helical" evidence="13">
    <location>
        <begin position="136"/>
        <end position="159"/>
    </location>
</feature>
<protein>
    <recommendedName>
        <fullName evidence="14">Ionotropic glutamate receptor L-glutamate and glycine-binding domain-containing protein</fullName>
    </recommendedName>
</protein>
<evidence type="ECO:0000256" key="10">
    <source>
        <dbReference type="ARBA" id="ARBA00023180"/>
    </source>
</evidence>
<keyword evidence="3" id="KW-0813">Transport</keyword>
<feature type="domain" description="Ionotropic glutamate receptor L-glutamate and glycine-binding" evidence="14">
    <location>
        <begin position="72"/>
        <end position="131"/>
    </location>
</feature>
<evidence type="ECO:0000256" key="7">
    <source>
        <dbReference type="ARBA" id="ARBA00023065"/>
    </source>
</evidence>
<dbReference type="PANTHER" id="PTHR42643:SF24">
    <property type="entry name" value="IONOTROPIC RECEPTOR 60A"/>
    <property type="match status" value="1"/>
</dbReference>
<dbReference type="PANTHER" id="PTHR42643">
    <property type="entry name" value="IONOTROPIC RECEPTOR 20A-RELATED"/>
    <property type="match status" value="1"/>
</dbReference>
<dbReference type="GO" id="GO:0005886">
    <property type="term" value="C:plasma membrane"/>
    <property type="evidence" value="ECO:0007669"/>
    <property type="project" value="UniProtKB-SubCell"/>
</dbReference>
<dbReference type="GO" id="GO:0050906">
    <property type="term" value="P:detection of stimulus involved in sensory perception"/>
    <property type="evidence" value="ECO:0007669"/>
    <property type="project" value="UniProtKB-ARBA"/>
</dbReference>
<evidence type="ECO:0000256" key="8">
    <source>
        <dbReference type="ARBA" id="ARBA00023136"/>
    </source>
</evidence>
<evidence type="ECO:0000256" key="12">
    <source>
        <dbReference type="ARBA" id="ARBA00023303"/>
    </source>
</evidence>
<dbReference type="OrthoDB" id="6430908at2759"/>
<evidence type="ECO:0000256" key="5">
    <source>
        <dbReference type="ARBA" id="ARBA00022692"/>
    </source>
</evidence>
<dbReference type="GO" id="GO:0015276">
    <property type="term" value="F:ligand-gated monoatomic ion channel activity"/>
    <property type="evidence" value="ECO:0007669"/>
    <property type="project" value="InterPro"/>
</dbReference>
<keyword evidence="16" id="KW-1185">Reference proteome</keyword>
<dbReference type="Gene3D" id="1.10.287.70">
    <property type="match status" value="1"/>
</dbReference>
<keyword evidence="12" id="KW-0407">Ion channel</keyword>
<accession>A0A2J7PYQ2</accession>
<dbReference type="Pfam" id="PF00060">
    <property type="entry name" value="Lig_chan"/>
    <property type="match status" value="1"/>
</dbReference>
<dbReference type="AlphaFoldDB" id="A0A2J7PYQ2"/>
<keyword evidence="4" id="KW-1003">Cell membrane</keyword>
<evidence type="ECO:0000256" key="6">
    <source>
        <dbReference type="ARBA" id="ARBA00022989"/>
    </source>
</evidence>
<dbReference type="EMBL" id="NEVH01020342">
    <property type="protein sequence ID" value="PNF21465.1"/>
    <property type="molecule type" value="Genomic_DNA"/>
</dbReference>
<evidence type="ECO:0000256" key="2">
    <source>
        <dbReference type="ARBA" id="ARBA00008685"/>
    </source>
</evidence>
<feature type="transmembrane region" description="Helical" evidence="13">
    <location>
        <begin position="253"/>
        <end position="276"/>
    </location>
</feature>
<dbReference type="InterPro" id="IPR019594">
    <property type="entry name" value="Glu/Gly-bd"/>
</dbReference>
<dbReference type="FunCoup" id="A0A2J7PYQ2">
    <property type="interactions" value="76"/>
</dbReference>
<evidence type="ECO:0000256" key="1">
    <source>
        <dbReference type="ARBA" id="ARBA00004651"/>
    </source>
</evidence>
<evidence type="ECO:0000256" key="4">
    <source>
        <dbReference type="ARBA" id="ARBA00022475"/>
    </source>
</evidence>
<comment type="caution">
    <text evidence="15">The sequence shown here is derived from an EMBL/GenBank/DDBJ whole genome shotgun (WGS) entry which is preliminary data.</text>
</comment>
<comment type="similarity">
    <text evidence="2">Belongs to the glutamate-gated ion channel (TC 1.A.10.1) family.</text>
</comment>
<keyword evidence="7" id="KW-0406">Ion transport</keyword>
<dbReference type="STRING" id="105785.A0A2J7PYQ2"/>
<evidence type="ECO:0000256" key="13">
    <source>
        <dbReference type="SAM" id="Phobius"/>
    </source>
</evidence>
<comment type="subcellular location">
    <subcellularLocation>
        <location evidence="1">Cell membrane</location>
        <topology evidence="1">Multi-pass membrane protein</topology>
    </subcellularLocation>
</comment>
<evidence type="ECO:0000313" key="16">
    <source>
        <dbReference type="Proteomes" id="UP000235965"/>
    </source>
</evidence>
<dbReference type="SMART" id="SM00918">
    <property type="entry name" value="Lig_chan-Glu_bd"/>
    <property type="match status" value="1"/>
</dbReference>
<dbReference type="SUPFAM" id="SSF53850">
    <property type="entry name" value="Periplasmic binding protein-like II"/>
    <property type="match status" value="1"/>
</dbReference>
<keyword evidence="10" id="KW-0325">Glycoprotein</keyword>
<evidence type="ECO:0000259" key="14">
    <source>
        <dbReference type="SMART" id="SM00918"/>
    </source>
</evidence>
<keyword evidence="11" id="KW-1071">Ligand-gated ion channel</keyword>
<dbReference type="Proteomes" id="UP000235965">
    <property type="component" value="Unassembled WGS sequence"/>
</dbReference>
<keyword evidence="9" id="KW-0675">Receptor</keyword>
<reference evidence="15 16" key="1">
    <citation type="submission" date="2017-12" db="EMBL/GenBank/DDBJ databases">
        <title>Hemimetabolous genomes reveal molecular basis of termite eusociality.</title>
        <authorList>
            <person name="Harrison M.C."/>
            <person name="Jongepier E."/>
            <person name="Robertson H.M."/>
            <person name="Arning N."/>
            <person name="Bitard-Feildel T."/>
            <person name="Chao H."/>
            <person name="Childers C.P."/>
            <person name="Dinh H."/>
            <person name="Doddapaneni H."/>
            <person name="Dugan S."/>
            <person name="Gowin J."/>
            <person name="Greiner C."/>
            <person name="Han Y."/>
            <person name="Hu H."/>
            <person name="Hughes D.S.T."/>
            <person name="Huylmans A.-K."/>
            <person name="Kemena C."/>
            <person name="Kremer L.P.M."/>
            <person name="Lee S.L."/>
            <person name="Lopez-Ezquerra A."/>
            <person name="Mallet L."/>
            <person name="Monroy-Kuhn J.M."/>
            <person name="Moser A."/>
            <person name="Murali S.C."/>
            <person name="Muzny D.M."/>
            <person name="Otani S."/>
            <person name="Piulachs M.-D."/>
            <person name="Poelchau M."/>
            <person name="Qu J."/>
            <person name="Schaub F."/>
            <person name="Wada-Katsumata A."/>
            <person name="Worley K.C."/>
            <person name="Xie Q."/>
            <person name="Ylla G."/>
            <person name="Poulsen M."/>
            <person name="Gibbs R.A."/>
            <person name="Schal C."/>
            <person name="Richards S."/>
            <person name="Belles X."/>
            <person name="Korb J."/>
            <person name="Bornberg-Bauer E."/>
        </authorList>
    </citation>
    <scope>NUCLEOTIDE SEQUENCE [LARGE SCALE GENOMIC DNA]</scope>
    <source>
        <tissue evidence="15">Whole body</tissue>
    </source>
</reference>
<sequence length="466" mass="53248">MELVALQEVYAFFPYQARNRCGKVIHASLLDYWVRNGSVAGRFLRNVPLFPSKIPPNLQRCTLSVSALELEPAVMRSKSGYYDGLEIILLNTILSHMNLSVVFLPQPPNNERWGRYLANGSWNGIIGNVAKRKSDIAIGGIVVYSTAILASADVTFSYLQQGLNWYIPCAKELPHTMTIIHVFTAAVWLRILLIYITASALMWYLYKLGSKSSELFKNMQQTFATCLLNLWAVLLGLSAYIHISNLAAIRMFYIWWIFYSLALNTVYQAFLTTYMVDPRFETLISTEEQLLQSELDLGLNPHFEASENTFPGRYLNKVSCPDTMECLRRLAEKGDIAVLAPYQLGEYMVMFKFSDSNGNPAYCRLNEQVTTLYMVMLTQKGHPLLHYFNKVIRHVLEAGLLGHWWRDLKHNATLSSKKTFLSTSSMEFKTLTKYHLQSCFYIQCLGHVLSLGVFVCEVITQFYKRA</sequence>
<keyword evidence="5 13" id="KW-0812">Transmembrane</keyword>
<feature type="transmembrane region" description="Helical" evidence="13">
    <location>
        <begin position="179"/>
        <end position="206"/>
    </location>
</feature>
<evidence type="ECO:0000256" key="3">
    <source>
        <dbReference type="ARBA" id="ARBA00022448"/>
    </source>
</evidence>
<proteinExistence type="inferred from homology"/>
<keyword evidence="8 13" id="KW-0472">Membrane</keyword>
<dbReference type="InParanoid" id="A0A2J7PYQ2"/>
<feature type="transmembrane region" description="Helical" evidence="13">
    <location>
        <begin position="227"/>
        <end position="247"/>
    </location>
</feature>
<organism evidence="15 16">
    <name type="scientific">Cryptotermes secundus</name>
    <dbReference type="NCBI Taxonomy" id="105785"/>
    <lineage>
        <taxon>Eukaryota</taxon>
        <taxon>Metazoa</taxon>
        <taxon>Ecdysozoa</taxon>
        <taxon>Arthropoda</taxon>
        <taxon>Hexapoda</taxon>
        <taxon>Insecta</taxon>
        <taxon>Pterygota</taxon>
        <taxon>Neoptera</taxon>
        <taxon>Polyneoptera</taxon>
        <taxon>Dictyoptera</taxon>
        <taxon>Blattodea</taxon>
        <taxon>Blattoidea</taxon>
        <taxon>Termitoidae</taxon>
        <taxon>Kalotermitidae</taxon>
        <taxon>Cryptotermitinae</taxon>
        <taxon>Cryptotermes</taxon>
    </lineage>
</organism>
<keyword evidence="6 13" id="KW-1133">Transmembrane helix</keyword>